<sequence>MRKHIVCAVLLAFLLAMTSILSVDAEAKGKKKYANFQEVALDMETYFQKAIKAVEAGEAKKAYNAMNTAYFGHYEVQGFEKYVMVNISAQRVSKIEAMFRDIKHSILGNVKKDNKEIIQNIKTLSMCVCRDALVLDGVLDNNSPDEAGLQLLKGSTVQVDEKAVNIKSFFASFGLLVREGLEAILVCMAIITYLIKSGNKHLCKGVYLGMLAGVIGSGLLAVLIDLALQGVGQELMEGWTMFLAVAVLFYVSHWMLHQSEENAWNEYIHNAVQKSIDKRNSYVLIGSAFLAVIREGAELILFYKATLAGGTTNKLYAVLGFVAGAVLLAVIYFVMRYTTVKLPLRPFFLFTSILLFLMCFTFMGKGVQELTEAGFISGASKLPFMHGFSIPDLGIYDRAETMLPQMMIVIASLWLLLSNHFRRGARIKQQRAATVTNGQSKADENKVE</sequence>
<dbReference type="EMBL" id="CP118868">
    <property type="protein sequence ID" value="WEG36087.1"/>
    <property type="molecule type" value="Genomic_DNA"/>
</dbReference>
<evidence type="ECO:0000256" key="7">
    <source>
        <dbReference type="SAM" id="SignalP"/>
    </source>
</evidence>
<keyword evidence="3 6" id="KW-0812">Transmembrane</keyword>
<evidence type="ECO:0000256" key="5">
    <source>
        <dbReference type="ARBA" id="ARBA00023136"/>
    </source>
</evidence>
<feature type="signal peptide" evidence="7">
    <location>
        <begin position="1"/>
        <end position="25"/>
    </location>
</feature>
<dbReference type="PANTHER" id="PTHR31632:SF2">
    <property type="entry name" value="PLASMA MEMBRANE IRON PERMEASE"/>
    <property type="match status" value="1"/>
</dbReference>
<reference evidence="8 9" key="1">
    <citation type="submission" date="2023-02" db="EMBL/GenBank/DDBJ databases">
        <title>Novel Oscillospiraceae bacterial genomes.</title>
        <authorList>
            <person name="Srinivasan S."/>
            <person name="Austin M.N."/>
            <person name="Fiedler T.L."/>
            <person name="Strenk S.M."/>
            <person name="Agnew K.J."/>
            <person name="Nagana Gowda G.A."/>
            <person name="Raftery D."/>
            <person name="Beamer M.A."/>
            <person name="Achilles S.L."/>
            <person name="Wiesenfeld H.C."/>
            <person name="Fredricks D.N."/>
            <person name="Hillier S.L."/>
        </authorList>
    </citation>
    <scope>NUCLEOTIDE SEQUENCE [LARGE SCALE GENOMIC DNA]</scope>
    <source>
        <strain evidence="8 9">CHIC02 1186E3-8</strain>
    </source>
</reference>
<feature type="transmembrane region" description="Helical" evidence="6">
    <location>
        <begin position="282"/>
        <end position="303"/>
    </location>
</feature>
<comment type="subcellular location">
    <subcellularLocation>
        <location evidence="1">Membrane</location>
        <topology evidence="1">Multi-pass membrane protein</topology>
    </subcellularLocation>
</comment>
<feature type="transmembrane region" description="Helical" evidence="6">
    <location>
        <begin position="347"/>
        <end position="364"/>
    </location>
</feature>
<evidence type="ECO:0000256" key="4">
    <source>
        <dbReference type="ARBA" id="ARBA00022989"/>
    </source>
</evidence>
<protein>
    <submittedName>
        <fullName evidence="8">FTR1 family iron permease</fullName>
    </submittedName>
</protein>
<dbReference type="Pfam" id="PF03239">
    <property type="entry name" value="FTR1"/>
    <property type="match status" value="1"/>
</dbReference>
<organism evidence="8 9">
    <name type="scientific">Amygdalobacter indicium</name>
    <dbReference type="NCBI Taxonomy" id="3029272"/>
    <lineage>
        <taxon>Bacteria</taxon>
        <taxon>Bacillati</taxon>
        <taxon>Bacillota</taxon>
        <taxon>Clostridia</taxon>
        <taxon>Eubacteriales</taxon>
        <taxon>Oscillospiraceae</taxon>
        <taxon>Amygdalobacter</taxon>
    </lineage>
</organism>
<evidence type="ECO:0000313" key="8">
    <source>
        <dbReference type="EMBL" id="WEG36087.1"/>
    </source>
</evidence>
<feature type="chain" id="PRO_5047155680" evidence="7">
    <location>
        <begin position="26"/>
        <end position="448"/>
    </location>
</feature>
<keyword evidence="4 6" id="KW-1133">Transmembrane helix</keyword>
<evidence type="ECO:0000256" key="3">
    <source>
        <dbReference type="ARBA" id="ARBA00022692"/>
    </source>
</evidence>
<evidence type="ECO:0000256" key="1">
    <source>
        <dbReference type="ARBA" id="ARBA00004141"/>
    </source>
</evidence>
<gene>
    <name evidence="8" type="ORF">PYS61_02670</name>
</gene>
<dbReference type="Proteomes" id="UP001220478">
    <property type="component" value="Chromosome"/>
</dbReference>
<proteinExistence type="inferred from homology"/>
<keyword evidence="9" id="KW-1185">Reference proteome</keyword>
<dbReference type="InterPro" id="IPR004923">
    <property type="entry name" value="FTR1/Fip1/EfeU"/>
</dbReference>
<accession>A0ABY8C5W1</accession>
<feature type="transmembrane region" description="Helical" evidence="6">
    <location>
        <begin position="402"/>
        <end position="421"/>
    </location>
</feature>
<evidence type="ECO:0000256" key="2">
    <source>
        <dbReference type="ARBA" id="ARBA00008333"/>
    </source>
</evidence>
<keyword evidence="5 6" id="KW-0472">Membrane</keyword>
<evidence type="ECO:0000256" key="6">
    <source>
        <dbReference type="SAM" id="Phobius"/>
    </source>
</evidence>
<feature type="transmembrane region" description="Helical" evidence="6">
    <location>
        <begin position="239"/>
        <end position="256"/>
    </location>
</feature>
<keyword evidence="7" id="KW-0732">Signal</keyword>
<evidence type="ECO:0000313" key="9">
    <source>
        <dbReference type="Proteomes" id="UP001220478"/>
    </source>
</evidence>
<dbReference type="RefSeq" id="WP_315569987.1">
    <property type="nucleotide sequence ID" value="NZ_CP118866.1"/>
</dbReference>
<dbReference type="PANTHER" id="PTHR31632">
    <property type="entry name" value="IRON TRANSPORTER FTH1"/>
    <property type="match status" value="1"/>
</dbReference>
<feature type="transmembrane region" description="Helical" evidence="6">
    <location>
        <begin position="315"/>
        <end position="335"/>
    </location>
</feature>
<name>A0ABY8C5W1_9FIRM</name>
<comment type="similarity">
    <text evidence="2">Belongs to the oxidase-dependent Fe transporter (OFeT) (TC 9.A.10.1) family.</text>
</comment>
<feature type="transmembrane region" description="Helical" evidence="6">
    <location>
        <begin position="206"/>
        <end position="227"/>
    </location>
</feature>